<comment type="caution">
    <text evidence="1">The sequence shown here is derived from an EMBL/GenBank/DDBJ whole genome shotgun (WGS) entry which is preliminary data.</text>
</comment>
<name>A0A5B7CJY6_PORTR</name>
<accession>A0A5B7CJY6</accession>
<dbReference type="EMBL" id="VSRR010000038">
    <property type="protein sequence ID" value="MPC08656.1"/>
    <property type="molecule type" value="Genomic_DNA"/>
</dbReference>
<organism evidence="1 2">
    <name type="scientific">Portunus trituberculatus</name>
    <name type="common">Swimming crab</name>
    <name type="synonym">Neptunus trituberculatus</name>
    <dbReference type="NCBI Taxonomy" id="210409"/>
    <lineage>
        <taxon>Eukaryota</taxon>
        <taxon>Metazoa</taxon>
        <taxon>Ecdysozoa</taxon>
        <taxon>Arthropoda</taxon>
        <taxon>Crustacea</taxon>
        <taxon>Multicrustacea</taxon>
        <taxon>Malacostraca</taxon>
        <taxon>Eumalacostraca</taxon>
        <taxon>Eucarida</taxon>
        <taxon>Decapoda</taxon>
        <taxon>Pleocyemata</taxon>
        <taxon>Brachyura</taxon>
        <taxon>Eubrachyura</taxon>
        <taxon>Portunoidea</taxon>
        <taxon>Portunidae</taxon>
        <taxon>Portuninae</taxon>
        <taxon>Portunus</taxon>
    </lineage>
</organism>
<evidence type="ECO:0000313" key="2">
    <source>
        <dbReference type="Proteomes" id="UP000324222"/>
    </source>
</evidence>
<evidence type="ECO:0000313" key="1">
    <source>
        <dbReference type="EMBL" id="MPC08656.1"/>
    </source>
</evidence>
<dbReference type="Proteomes" id="UP000324222">
    <property type="component" value="Unassembled WGS sequence"/>
</dbReference>
<dbReference type="AlphaFoldDB" id="A0A5B7CJY6"/>
<gene>
    <name evidence="1" type="ORF">E2C01_001247</name>
</gene>
<protein>
    <submittedName>
        <fullName evidence="1">Uncharacterized protein</fullName>
    </submittedName>
</protein>
<sequence length="74" mass="8076">MAGNSTATNPSFPEAASLLAGPHLLWECNGQDRYPVFKKALALFRSRYCRHLLEKSLLSAMDVKQGLITSQGPA</sequence>
<keyword evidence="2" id="KW-1185">Reference proteome</keyword>
<reference evidence="1 2" key="1">
    <citation type="submission" date="2019-05" db="EMBL/GenBank/DDBJ databases">
        <title>Another draft genome of Portunus trituberculatus and its Hox gene families provides insights of decapod evolution.</title>
        <authorList>
            <person name="Jeong J.-H."/>
            <person name="Song I."/>
            <person name="Kim S."/>
            <person name="Choi T."/>
            <person name="Kim D."/>
            <person name="Ryu S."/>
            <person name="Kim W."/>
        </authorList>
    </citation>
    <scope>NUCLEOTIDE SEQUENCE [LARGE SCALE GENOMIC DNA]</scope>
    <source>
        <tissue evidence="1">Muscle</tissue>
    </source>
</reference>
<proteinExistence type="predicted"/>